<feature type="domain" description="Fusion protein IQCJ-SCHIP1 N-terminal" evidence="3">
    <location>
        <begin position="258"/>
        <end position="336"/>
    </location>
</feature>
<feature type="region of interest" description="Disordered" evidence="1">
    <location>
        <begin position="608"/>
        <end position="632"/>
    </location>
</feature>
<dbReference type="InterPro" id="IPR000048">
    <property type="entry name" value="IQ_motif_EF-hand-BS"/>
</dbReference>
<evidence type="ECO:0000313" key="4">
    <source>
        <dbReference type="EMBL" id="CAG2188551.1"/>
    </source>
</evidence>
<dbReference type="SUPFAM" id="SSF56219">
    <property type="entry name" value="DNase I-like"/>
    <property type="match status" value="1"/>
</dbReference>
<dbReference type="Gene3D" id="3.90.70.120">
    <property type="match status" value="1"/>
</dbReference>
<dbReference type="EMBL" id="CAJPWZ010000252">
    <property type="protein sequence ID" value="CAG2188551.1"/>
    <property type="molecule type" value="Genomic_DNA"/>
</dbReference>
<evidence type="ECO:0000256" key="1">
    <source>
        <dbReference type="SAM" id="MobiDB-lite"/>
    </source>
</evidence>
<feature type="region of interest" description="Disordered" evidence="1">
    <location>
        <begin position="477"/>
        <end position="563"/>
    </location>
</feature>
<dbReference type="OrthoDB" id="6158772at2759"/>
<comment type="caution">
    <text evidence="4">The sequence shown here is derived from an EMBL/GenBank/DDBJ whole genome shotgun (WGS) entry which is preliminary data.</text>
</comment>
<dbReference type="CDD" id="cd23767">
    <property type="entry name" value="IQCD"/>
    <property type="match status" value="1"/>
</dbReference>
<feature type="compositionally biased region" description="Polar residues" evidence="1">
    <location>
        <begin position="622"/>
        <end position="632"/>
    </location>
</feature>
<feature type="compositionally biased region" description="Polar residues" evidence="1">
    <location>
        <begin position="537"/>
        <end position="558"/>
    </location>
</feature>
<gene>
    <name evidence="4" type="ORF">MEDL_3958</name>
</gene>
<dbReference type="Proteomes" id="UP000683360">
    <property type="component" value="Unassembled WGS sequence"/>
</dbReference>
<sequence length="1103" mass="127252">MIIVAETKLDETFKNGEFFIDNYHLWRADRTAKGGGLLVYIRSDLACDRKTKLECKTIESIFTEINFKDRKWLICGLYRPPSLNDNLFIEDFNKTFDKISEKYDNVIIIGDLNYNCLDAEKCIPLINMCDVFDFTNIVKKATCFTKNALPTLLDNFRSPEMNTTIKEPGEMSYPKLNTESDTTLEKPDLEQLRHDRLERNIEVMKAFNPAITKALFPGEKKEENYLEHCATCIQRHFRGYQGRKKYVDLLYQQFSQQEQERFEKIMQQTEEGELLVENHQLEVLLDDNTTTRRNRARKYISHVITIQRAWRRYCNAKDKKQIVDSEEKDGDSEKNVMKVTHSNEPLLDQITSDKFSRESTPDDRVARNSLSPCRNILLNKLKSDTDTDSVSSDYSVEISAPLREFSDVHIYEKNELTDSSVSTDKLERGVRETEEDFSRRVRKTNLLSIAQEFAELKKVNADALPFDLHKSQNLVEETSSSECSSATSSKNPSQMNTPSEVRSNPFQDLSATSEIKTKDLNSNSIKEMLMNERKNKSSPNQSPKRSAVNGQLKQTNDTDGQEDDFDVYNIETAIPQMDWDTLEQQLQQASEFERRKKEIFKMPRRKNWRAAEAKRGVKNPQKKTLTDLTGDTGPINSTRIDLDLGDTDTLNNSYSKKYGDTDLHSNTNNSNSKNMGDTDLHTNINNSTLNLLERSKLNKLEISELNMLEISELNEHETSELDKLELSELNQNSNNNCAKELNQNSDNNCAKELNQNSDNNCAKELNQNSNNNCAKELNQNSNNNCAKETCHIQTDFLLNESNNSYAKSDSHSNIQTDLLQNQNEQPRNNSEEVLSKYFNSFNANFIKFGTFDQYATKFAAQSRGNQCTCNCLVFLSLSSLNFDSNTLNLDYILDKGDEIYRKHVQELITQGLFKNMLLNFDEIPVKIEIPEGIFIINKQNILFGIALQYQELTGFLSLQEAIQNCIKQSNKFLIMIGAICSAVYYYNHIYYFFDTHSHSECTLNNPLDSSGKSILIGFADLHDLLSYLYAFYTSLQIDLDSQYEILPVSISSKDTDKDVTKQIKNYFDDQKLRNTKQTKNSYQYMKVPKFVYMKNYMQNRRKN</sequence>
<feature type="compositionally biased region" description="Polar residues" evidence="1">
    <location>
        <begin position="490"/>
        <end position="525"/>
    </location>
</feature>
<reference evidence="4" key="1">
    <citation type="submission" date="2021-03" db="EMBL/GenBank/DDBJ databases">
        <authorList>
            <person name="Bekaert M."/>
        </authorList>
    </citation>
    <scope>NUCLEOTIDE SEQUENCE</scope>
</reference>
<protein>
    <submittedName>
        <fullName evidence="4">Uncharacterized protein</fullName>
    </submittedName>
</protein>
<dbReference type="Gene3D" id="3.60.10.10">
    <property type="entry name" value="Endonuclease/exonuclease/phosphatase"/>
    <property type="match status" value="1"/>
</dbReference>
<dbReference type="Gene3D" id="1.20.5.190">
    <property type="match status" value="1"/>
</dbReference>
<dbReference type="SUPFAM" id="SSF54001">
    <property type="entry name" value="Cysteine proteinases"/>
    <property type="match status" value="1"/>
</dbReference>
<proteinExistence type="predicted"/>
<keyword evidence="5" id="KW-1185">Reference proteome</keyword>
<dbReference type="AlphaFoldDB" id="A0A8S3PZS1"/>
<feature type="domain" description="Peptidase C76" evidence="2">
    <location>
        <begin position="853"/>
        <end position="1002"/>
    </location>
</feature>
<dbReference type="Pfam" id="PF15157">
    <property type="entry name" value="IQCJ-SCHIP1"/>
    <property type="match status" value="1"/>
</dbReference>
<feature type="compositionally biased region" description="Low complexity" evidence="1">
    <location>
        <begin position="477"/>
        <end position="489"/>
    </location>
</feature>
<dbReference type="InterPro" id="IPR006928">
    <property type="entry name" value="Herpes_teg_USP"/>
</dbReference>
<dbReference type="Pfam" id="PF04843">
    <property type="entry name" value="Herpes_teg_N"/>
    <property type="match status" value="1"/>
</dbReference>
<organism evidence="4 5">
    <name type="scientific">Mytilus edulis</name>
    <name type="common">Blue mussel</name>
    <dbReference type="NCBI Taxonomy" id="6550"/>
    <lineage>
        <taxon>Eukaryota</taxon>
        <taxon>Metazoa</taxon>
        <taxon>Spiralia</taxon>
        <taxon>Lophotrochozoa</taxon>
        <taxon>Mollusca</taxon>
        <taxon>Bivalvia</taxon>
        <taxon>Autobranchia</taxon>
        <taxon>Pteriomorphia</taxon>
        <taxon>Mytilida</taxon>
        <taxon>Mytiloidea</taxon>
        <taxon>Mytilidae</taxon>
        <taxon>Mytilinae</taxon>
        <taxon>Mytilus</taxon>
    </lineage>
</organism>
<dbReference type="InterPro" id="IPR036691">
    <property type="entry name" value="Endo/exonu/phosph_ase_sf"/>
</dbReference>
<evidence type="ECO:0000259" key="3">
    <source>
        <dbReference type="Pfam" id="PF15157"/>
    </source>
</evidence>
<dbReference type="InterPro" id="IPR038765">
    <property type="entry name" value="Papain-like_cys_pep_sf"/>
</dbReference>
<name>A0A8S3PZS1_MYTED</name>
<accession>A0A8S3PZS1</accession>
<dbReference type="InterPro" id="IPR029362">
    <property type="entry name" value="IQCJ-SCHIP1_N"/>
</dbReference>
<dbReference type="PROSITE" id="PS50096">
    <property type="entry name" value="IQ"/>
    <property type="match status" value="1"/>
</dbReference>
<dbReference type="SMART" id="SM00015">
    <property type="entry name" value="IQ"/>
    <property type="match status" value="2"/>
</dbReference>
<evidence type="ECO:0000313" key="5">
    <source>
        <dbReference type="Proteomes" id="UP000683360"/>
    </source>
</evidence>
<dbReference type="Pfam" id="PF00612">
    <property type="entry name" value="IQ"/>
    <property type="match status" value="1"/>
</dbReference>
<evidence type="ECO:0000259" key="2">
    <source>
        <dbReference type="Pfam" id="PF04843"/>
    </source>
</evidence>